<dbReference type="Pfam" id="PF24536">
    <property type="entry name" value="NXPE4_C"/>
    <property type="match status" value="1"/>
</dbReference>
<dbReference type="InterPro" id="IPR057106">
    <property type="entry name" value="NXPE4_C"/>
</dbReference>
<evidence type="ECO:0000259" key="1">
    <source>
        <dbReference type="Pfam" id="PF24536"/>
    </source>
</evidence>
<dbReference type="EMBL" id="HACG01018385">
    <property type="protein sequence ID" value="CEK65250.1"/>
    <property type="molecule type" value="Transcribed_RNA"/>
</dbReference>
<organism evidence="2">
    <name type="scientific">Arion vulgaris</name>
    <dbReference type="NCBI Taxonomy" id="1028688"/>
    <lineage>
        <taxon>Eukaryota</taxon>
        <taxon>Metazoa</taxon>
        <taxon>Spiralia</taxon>
        <taxon>Lophotrochozoa</taxon>
        <taxon>Mollusca</taxon>
        <taxon>Gastropoda</taxon>
        <taxon>Heterobranchia</taxon>
        <taxon>Euthyneura</taxon>
        <taxon>Panpulmonata</taxon>
        <taxon>Eupulmonata</taxon>
        <taxon>Stylommatophora</taxon>
        <taxon>Helicina</taxon>
        <taxon>Arionoidea</taxon>
        <taxon>Arionidae</taxon>
        <taxon>Arion</taxon>
    </lineage>
</organism>
<gene>
    <name evidence="2" type="primary">ORF54412</name>
</gene>
<protein>
    <recommendedName>
        <fullName evidence="1">NXPE C-terminal domain-containing protein</fullName>
    </recommendedName>
</protein>
<evidence type="ECO:0000313" key="2">
    <source>
        <dbReference type="EMBL" id="CEK65250.1"/>
    </source>
</evidence>
<reference evidence="2" key="1">
    <citation type="submission" date="2014-12" db="EMBL/GenBank/DDBJ databases">
        <title>Insight into the proteome of Arion vulgaris.</title>
        <authorList>
            <person name="Aradska J."/>
            <person name="Bulat T."/>
            <person name="Smidak R."/>
            <person name="Sarate P."/>
            <person name="Gangsoo J."/>
            <person name="Sialana F."/>
            <person name="Bilban M."/>
            <person name="Lubec G."/>
        </authorList>
    </citation>
    <scope>NUCLEOTIDE SEQUENCE</scope>
    <source>
        <tissue evidence="2">Skin</tissue>
    </source>
</reference>
<feature type="domain" description="NXPE C-terminal" evidence="1">
    <location>
        <begin position="11"/>
        <end position="114"/>
    </location>
</feature>
<name>A0A0B6ZBV3_9EUPU</name>
<sequence length="116" mass="13426">SKCTEIKKALTEKWHKPLMCIHQGNNFTVSWDPHTNPFMHGHFLATVDSLIPTSNAIDQVPSQGEYLIILNHFFHLTTFHISSIDFMFRFIKDALVRLFKRNQHVQVVLQGPHVSC</sequence>
<feature type="non-terminal residue" evidence="2">
    <location>
        <position position="116"/>
    </location>
</feature>
<dbReference type="AlphaFoldDB" id="A0A0B6ZBV3"/>
<proteinExistence type="predicted"/>
<accession>A0A0B6ZBV3</accession>
<feature type="non-terminal residue" evidence="2">
    <location>
        <position position="1"/>
    </location>
</feature>